<feature type="domain" description="CTLH" evidence="12">
    <location>
        <begin position="148"/>
        <end position="205"/>
    </location>
</feature>
<dbReference type="GO" id="GO:0008270">
    <property type="term" value="F:zinc ion binding"/>
    <property type="evidence" value="ECO:0007669"/>
    <property type="project" value="UniProtKB-KW"/>
</dbReference>
<sequence>MAEIKALEHSTLIVPYEVLNRTFRTAQKVVDREVSHVTATNDKVRKITSKNNVPVSEACHELDELIKKLFVLKNKSNDALDQEKSKLTQIQNRVKYLKDQSDSKKAIVWKHHRLNRMLVDYFLRNGYYDSAMTLSKTEDIPHLVDIEHFQVAKQVEASLKQKNPTICLQWCHSNKSKLKKLQSTLELNVRIQEFVELVKSGMRKDALVYARKYFSGKGPDSLAVPEIQKTVMALLAFRPDTEIKRYKDLFDSARWNLLVEQFRKENLALYQLSAQSTLEIVLQSGLASMKTPHCFHKDEQKRDCPVCNRLFNKLAKPLPFAHSSHSRLLCHHTGEQMNEHNPPMMLPNGHVYSESAIVRLSSMSDDEMIVCPRTKSLFSNDEVKKIYIM</sequence>
<dbReference type="InterPro" id="IPR024964">
    <property type="entry name" value="CTLH/CRA"/>
</dbReference>
<name>A0A7M5X4Y9_9CNID</name>
<evidence type="ECO:0000256" key="10">
    <source>
        <dbReference type="PROSITE-ProRule" id="PRU01215"/>
    </source>
</evidence>
<dbReference type="SMART" id="SM00668">
    <property type="entry name" value="CTLH"/>
    <property type="match status" value="1"/>
</dbReference>
<accession>A0A7M5X4Y9</accession>
<dbReference type="EnsemblMetazoa" id="CLYHEMT017561.2">
    <property type="protein sequence ID" value="CLYHEMP017561.2"/>
    <property type="gene ID" value="CLYHEMG017561"/>
</dbReference>
<dbReference type="PANTHER" id="PTHR12170">
    <property type="entry name" value="MACROPHAGE ERYTHROBLAST ATTACHER-RELATED"/>
    <property type="match status" value="1"/>
</dbReference>
<keyword evidence="15" id="KW-1185">Reference proteome</keyword>
<dbReference type="InterPro" id="IPR045098">
    <property type="entry name" value="Fyv10_fam"/>
</dbReference>
<evidence type="ECO:0000256" key="6">
    <source>
        <dbReference type="ARBA" id="ARBA00022771"/>
    </source>
</evidence>
<feature type="coiled-coil region" evidence="11">
    <location>
        <begin position="73"/>
        <end position="100"/>
    </location>
</feature>
<dbReference type="PANTHER" id="PTHR12170:SF2">
    <property type="entry name" value="E3 UBIQUITIN-PROTEIN TRANSFERASE MAEA"/>
    <property type="match status" value="1"/>
</dbReference>
<dbReference type="InterPro" id="IPR006594">
    <property type="entry name" value="LisH"/>
</dbReference>
<dbReference type="GO" id="GO:0016363">
    <property type="term" value="C:nuclear matrix"/>
    <property type="evidence" value="ECO:0007669"/>
    <property type="project" value="UniProtKB-SubCell"/>
</dbReference>
<organism evidence="14 15">
    <name type="scientific">Clytia hemisphaerica</name>
    <dbReference type="NCBI Taxonomy" id="252671"/>
    <lineage>
        <taxon>Eukaryota</taxon>
        <taxon>Metazoa</taxon>
        <taxon>Cnidaria</taxon>
        <taxon>Hydrozoa</taxon>
        <taxon>Hydroidolina</taxon>
        <taxon>Leptothecata</taxon>
        <taxon>Obeliida</taxon>
        <taxon>Clytiidae</taxon>
        <taxon>Clytia</taxon>
    </lineage>
</organism>
<dbReference type="InterPro" id="IPR027370">
    <property type="entry name" value="Znf-RING_euk"/>
</dbReference>
<dbReference type="OrthoDB" id="1933455at2759"/>
<proteinExistence type="predicted"/>
<evidence type="ECO:0000256" key="3">
    <source>
        <dbReference type="ARBA" id="ARBA00014384"/>
    </source>
</evidence>
<dbReference type="GeneID" id="136813741"/>
<dbReference type="InterPro" id="IPR006595">
    <property type="entry name" value="CTLH_C"/>
</dbReference>
<dbReference type="PROSITE" id="PS51867">
    <property type="entry name" value="ZF_RING_GID"/>
    <property type="match status" value="1"/>
</dbReference>
<dbReference type="Pfam" id="PF10607">
    <property type="entry name" value="CTLH"/>
    <property type="match status" value="1"/>
</dbReference>
<keyword evidence="4" id="KW-0963">Cytoplasm</keyword>
<dbReference type="AlphaFoldDB" id="A0A7M5X4Y9"/>
<evidence type="ECO:0000256" key="5">
    <source>
        <dbReference type="ARBA" id="ARBA00022723"/>
    </source>
</evidence>
<evidence type="ECO:0000256" key="4">
    <source>
        <dbReference type="ARBA" id="ARBA00022490"/>
    </source>
</evidence>
<evidence type="ECO:0000313" key="14">
    <source>
        <dbReference type="EnsemblMetazoa" id="CLYHEMP017561.2"/>
    </source>
</evidence>
<reference evidence="14" key="1">
    <citation type="submission" date="2021-01" db="UniProtKB">
        <authorList>
            <consortium name="EnsemblMetazoa"/>
        </authorList>
    </citation>
    <scope>IDENTIFICATION</scope>
</reference>
<dbReference type="SUPFAM" id="SSF57850">
    <property type="entry name" value="RING/U-box"/>
    <property type="match status" value="1"/>
</dbReference>
<evidence type="ECO:0000256" key="9">
    <source>
        <dbReference type="ARBA" id="ARBA00029678"/>
    </source>
</evidence>
<keyword evidence="8" id="KW-0265">Erythrocyte maturation</keyword>
<evidence type="ECO:0000256" key="2">
    <source>
        <dbReference type="ARBA" id="ARBA00004496"/>
    </source>
</evidence>
<dbReference type="SMART" id="SM00757">
    <property type="entry name" value="CRA"/>
    <property type="match status" value="1"/>
</dbReference>
<keyword evidence="6 10" id="KW-0863">Zinc-finger</keyword>
<evidence type="ECO:0000256" key="1">
    <source>
        <dbReference type="ARBA" id="ARBA00004109"/>
    </source>
</evidence>
<keyword evidence="11" id="KW-0175">Coiled coil</keyword>
<keyword evidence="5" id="KW-0479">Metal-binding</keyword>
<dbReference type="Pfam" id="PF13445">
    <property type="entry name" value="zf-RING_UBOX"/>
    <property type="match status" value="1"/>
</dbReference>
<evidence type="ECO:0000259" key="12">
    <source>
        <dbReference type="PROSITE" id="PS50897"/>
    </source>
</evidence>
<evidence type="ECO:0000256" key="11">
    <source>
        <dbReference type="SAM" id="Coils"/>
    </source>
</evidence>
<dbReference type="RefSeq" id="XP_066926339.1">
    <property type="nucleotide sequence ID" value="XM_067070238.1"/>
</dbReference>
<comment type="subcellular location">
    <subcellularLocation>
        <location evidence="2">Cytoplasm</location>
    </subcellularLocation>
    <subcellularLocation>
        <location evidence="1">Nucleus matrix</location>
    </subcellularLocation>
</comment>
<evidence type="ECO:0000256" key="7">
    <source>
        <dbReference type="ARBA" id="ARBA00022833"/>
    </source>
</evidence>
<feature type="domain" description="RING-Gid-type" evidence="13">
    <location>
        <begin position="304"/>
        <end position="374"/>
    </location>
</feature>
<dbReference type="PROSITE" id="PS50897">
    <property type="entry name" value="CTLH"/>
    <property type="match status" value="1"/>
</dbReference>
<dbReference type="PROSITE" id="PS50896">
    <property type="entry name" value="LISH"/>
    <property type="match status" value="1"/>
</dbReference>
<dbReference type="GO" id="GO:0034657">
    <property type="term" value="C:GID complex"/>
    <property type="evidence" value="ECO:0007669"/>
    <property type="project" value="TreeGrafter"/>
</dbReference>
<feature type="zinc finger region" description="RING-Gid-type" evidence="10">
    <location>
        <begin position="304"/>
        <end position="374"/>
    </location>
</feature>
<dbReference type="Proteomes" id="UP000594262">
    <property type="component" value="Unplaced"/>
</dbReference>
<evidence type="ECO:0000313" key="15">
    <source>
        <dbReference type="Proteomes" id="UP000594262"/>
    </source>
</evidence>
<dbReference type="InterPro" id="IPR013144">
    <property type="entry name" value="CRA_dom"/>
</dbReference>
<dbReference type="InterPro" id="IPR044063">
    <property type="entry name" value="ZF_RING_GID"/>
</dbReference>
<keyword evidence="7" id="KW-0862">Zinc</keyword>
<dbReference type="GO" id="GO:0061630">
    <property type="term" value="F:ubiquitin protein ligase activity"/>
    <property type="evidence" value="ECO:0007669"/>
    <property type="project" value="InterPro"/>
</dbReference>
<evidence type="ECO:0000259" key="13">
    <source>
        <dbReference type="PROSITE" id="PS51867"/>
    </source>
</evidence>
<evidence type="ECO:0000256" key="8">
    <source>
        <dbReference type="ARBA" id="ARBA00023057"/>
    </source>
</evidence>
<dbReference type="GO" id="GO:0043249">
    <property type="term" value="P:erythrocyte maturation"/>
    <property type="evidence" value="ECO:0007669"/>
    <property type="project" value="UniProtKB-KW"/>
</dbReference>
<dbReference type="GO" id="GO:0005737">
    <property type="term" value="C:cytoplasm"/>
    <property type="evidence" value="ECO:0007669"/>
    <property type="project" value="UniProtKB-SubCell"/>
</dbReference>
<dbReference type="GO" id="GO:0043161">
    <property type="term" value="P:proteasome-mediated ubiquitin-dependent protein catabolic process"/>
    <property type="evidence" value="ECO:0007669"/>
    <property type="project" value="InterPro"/>
</dbReference>
<dbReference type="CDD" id="cd16659">
    <property type="entry name" value="RING-Ubox_Emp"/>
    <property type="match status" value="1"/>
</dbReference>
<protein>
    <recommendedName>
        <fullName evidence="3">E3 ubiquitin-protein transferase MAEA</fullName>
    </recommendedName>
    <alternativeName>
        <fullName evidence="9">Macrophage erythroblast attacher</fullName>
    </alternativeName>
</protein>